<proteinExistence type="predicted"/>
<evidence type="ECO:0000256" key="6">
    <source>
        <dbReference type="ARBA" id="ARBA00023125"/>
    </source>
</evidence>
<keyword evidence="6 9" id="KW-0238">DNA-binding</keyword>
<dbReference type="PANTHER" id="PTHR48111:SF39">
    <property type="entry name" value="TRANSCRIPTIONAL REGULATORY PROTEIN CPXR"/>
    <property type="match status" value="1"/>
</dbReference>
<protein>
    <submittedName>
        <fullName evidence="12">Response regulator transcription factor</fullName>
    </submittedName>
</protein>
<evidence type="ECO:0000256" key="2">
    <source>
        <dbReference type="ARBA" id="ARBA00022490"/>
    </source>
</evidence>
<organism evidence="12 13">
    <name type="scientific">Psychromonas aquatilis</name>
    <dbReference type="NCBI Taxonomy" id="2005072"/>
    <lineage>
        <taxon>Bacteria</taxon>
        <taxon>Pseudomonadati</taxon>
        <taxon>Pseudomonadota</taxon>
        <taxon>Gammaproteobacteria</taxon>
        <taxon>Alteromonadales</taxon>
        <taxon>Psychromonadaceae</taxon>
        <taxon>Psychromonas</taxon>
    </lineage>
</organism>
<dbReference type="CDD" id="cd00383">
    <property type="entry name" value="trans_reg_C"/>
    <property type="match status" value="1"/>
</dbReference>
<comment type="subcellular location">
    <subcellularLocation>
        <location evidence="1">Cytoplasm</location>
    </subcellularLocation>
</comment>
<evidence type="ECO:0000256" key="3">
    <source>
        <dbReference type="ARBA" id="ARBA00022553"/>
    </source>
</evidence>
<keyword evidence="13" id="KW-1185">Reference proteome</keyword>
<evidence type="ECO:0000313" key="12">
    <source>
        <dbReference type="EMBL" id="MEL0630046.1"/>
    </source>
</evidence>
<gene>
    <name evidence="12" type="ORF">V6256_10570</name>
</gene>
<dbReference type="RefSeq" id="WP_341598176.1">
    <property type="nucleotide sequence ID" value="NZ_JBAKAZ010000038.1"/>
</dbReference>
<keyword evidence="3 8" id="KW-0597">Phosphoprotein</keyword>
<dbReference type="InterPro" id="IPR011006">
    <property type="entry name" value="CheY-like_superfamily"/>
</dbReference>
<dbReference type="Proteomes" id="UP001369082">
    <property type="component" value="Unassembled WGS sequence"/>
</dbReference>
<evidence type="ECO:0000256" key="4">
    <source>
        <dbReference type="ARBA" id="ARBA00023012"/>
    </source>
</evidence>
<feature type="domain" description="Response regulatory" evidence="10">
    <location>
        <begin position="2"/>
        <end position="116"/>
    </location>
</feature>
<keyword evidence="4" id="KW-0902">Two-component regulatory system</keyword>
<dbReference type="PROSITE" id="PS51755">
    <property type="entry name" value="OMPR_PHOB"/>
    <property type="match status" value="1"/>
</dbReference>
<dbReference type="InterPro" id="IPR039420">
    <property type="entry name" value="WalR-like"/>
</dbReference>
<dbReference type="Pfam" id="PF00486">
    <property type="entry name" value="Trans_reg_C"/>
    <property type="match status" value="1"/>
</dbReference>
<dbReference type="InterPro" id="IPR016032">
    <property type="entry name" value="Sig_transdc_resp-reg_C-effctor"/>
</dbReference>
<feature type="modified residue" description="4-aspartylphosphate" evidence="8">
    <location>
        <position position="51"/>
    </location>
</feature>
<evidence type="ECO:0000256" key="9">
    <source>
        <dbReference type="PROSITE-ProRule" id="PRU01091"/>
    </source>
</evidence>
<comment type="caution">
    <text evidence="12">The sequence shown here is derived from an EMBL/GenBank/DDBJ whole genome shotgun (WGS) entry which is preliminary data.</text>
</comment>
<dbReference type="SUPFAM" id="SSF52172">
    <property type="entry name" value="CheY-like"/>
    <property type="match status" value="1"/>
</dbReference>
<evidence type="ECO:0000256" key="7">
    <source>
        <dbReference type="ARBA" id="ARBA00023163"/>
    </source>
</evidence>
<dbReference type="SMART" id="SM00862">
    <property type="entry name" value="Trans_reg_C"/>
    <property type="match status" value="1"/>
</dbReference>
<evidence type="ECO:0000313" key="13">
    <source>
        <dbReference type="Proteomes" id="UP001369082"/>
    </source>
</evidence>
<dbReference type="EMBL" id="JBAKAZ010000038">
    <property type="protein sequence ID" value="MEL0630046.1"/>
    <property type="molecule type" value="Genomic_DNA"/>
</dbReference>
<name>A0ABU9GS19_9GAMM</name>
<accession>A0ABU9GS19</accession>
<evidence type="ECO:0000256" key="1">
    <source>
        <dbReference type="ARBA" id="ARBA00004496"/>
    </source>
</evidence>
<evidence type="ECO:0000259" key="11">
    <source>
        <dbReference type="PROSITE" id="PS51755"/>
    </source>
</evidence>
<keyword evidence="2" id="KW-0963">Cytoplasm</keyword>
<feature type="domain" description="OmpR/PhoB-type" evidence="11">
    <location>
        <begin position="113"/>
        <end position="217"/>
    </location>
</feature>
<dbReference type="Gene3D" id="1.10.10.10">
    <property type="entry name" value="Winged helix-like DNA-binding domain superfamily/Winged helix DNA-binding domain"/>
    <property type="match status" value="1"/>
</dbReference>
<keyword evidence="5" id="KW-0805">Transcription regulation</keyword>
<evidence type="ECO:0000256" key="8">
    <source>
        <dbReference type="PROSITE-ProRule" id="PRU00169"/>
    </source>
</evidence>
<dbReference type="InterPro" id="IPR001789">
    <property type="entry name" value="Sig_transdc_resp-reg_receiver"/>
</dbReference>
<sequence>MSFIALINNISENQKVAQALETSSKEISYHNDAESLLANLQQQNVELVILDDQSLPHQDILALIHRIRQKVSTPILLLCEPTAHKIAMDALKSGADLYLYKPFSSDSLMVHIEAVLRRVDLEKKRLSFECCGEQFSSMISRLPLTDTETQLVQYLSQRNGDIVSKASLQKNVLKKELTAFDRNLDVHISNIRRKMSKVGLSKSHIKTVHGKGYTFSERVKHLSVIALCLL</sequence>
<keyword evidence="7" id="KW-0804">Transcription</keyword>
<reference evidence="12 13" key="1">
    <citation type="submission" date="2024-02" db="EMBL/GenBank/DDBJ databases">
        <title>Bacteria isolated from the canopy kelp, Nereocystis luetkeana.</title>
        <authorList>
            <person name="Pfister C.A."/>
            <person name="Younker I.T."/>
            <person name="Light S.H."/>
        </authorList>
    </citation>
    <scope>NUCLEOTIDE SEQUENCE [LARGE SCALE GENOMIC DNA]</scope>
    <source>
        <strain evidence="12 13">TI.1.05</strain>
    </source>
</reference>
<dbReference type="Gene3D" id="3.40.50.2300">
    <property type="match status" value="1"/>
</dbReference>
<dbReference type="Pfam" id="PF00072">
    <property type="entry name" value="Response_reg"/>
    <property type="match status" value="1"/>
</dbReference>
<feature type="DNA-binding region" description="OmpR/PhoB-type" evidence="9">
    <location>
        <begin position="113"/>
        <end position="217"/>
    </location>
</feature>
<dbReference type="InterPro" id="IPR001867">
    <property type="entry name" value="OmpR/PhoB-type_DNA-bd"/>
</dbReference>
<dbReference type="PANTHER" id="PTHR48111">
    <property type="entry name" value="REGULATOR OF RPOS"/>
    <property type="match status" value="1"/>
</dbReference>
<evidence type="ECO:0000259" key="10">
    <source>
        <dbReference type="PROSITE" id="PS50110"/>
    </source>
</evidence>
<dbReference type="PROSITE" id="PS50110">
    <property type="entry name" value="RESPONSE_REGULATORY"/>
    <property type="match status" value="1"/>
</dbReference>
<dbReference type="InterPro" id="IPR036388">
    <property type="entry name" value="WH-like_DNA-bd_sf"/>
</dbReference>
<evidence type="ECO:0000256" key="5">
    <source>
        <dbReference type="ARBA" id="ARBA00023015"/>
    </source>
</evidence>
<dbReference type="SUPFAM" id="SSF46894">
    <property type="entry name" value="C-terminal effector domain of the bipartite response regulators"/>
    <property type="match status" value="1"/>
</dbReference>